<dbReference type="InterPro" id="IPR029058">
    <property type="entry name" value="AB_hydrolase_fold"/>
</dbReference>
<dbReference type="PANTHER" id="PTHR23024:SF24">
    <property type="entry name" value="ALPHA_BETA HYDROLASE FOLD-3 DOMAIN-CONTAINING PROTEIN"/>
    <property type="match status" value="1"/>
</dbReference>
<keyword evidence="2 4" id="KW-0378">Hydrolase</keyword>
<dbReference type="GO" id="GO:0016787">
    <property type="term" value="F:hydrolase activity"/>
    <property type="evidence" value="ECO:0007669"/>
    <property type="project" value="UniProtKB-KW"/>
</dbReference>
<gene>
    <name evidence="4" type="ORF">L0635_07800</name>
</gene>
<dbReference type="Gene3D" id="3.40.50.1820">
    <property type="entry name" value="alpha/beta hydrolase"/>
    <property type="match status" value="1"/>
</dbReference>
<dbReference type="InterPro" id="IPR013094">
    <property type="entry name" value="AB_hydrolase_3"/>
</dbReference>
<dbReference type="PROSITE" id="PS01173">
    <property type="entry name" value="LIPASE_GDXG_HIS"/>
    <property type="match status" value="1"/>
</dbReference>
<comment type="caution">
    <text evidence="4">The sequence shown here is derived from an EMBL/GenBank/DDBJ whole genome shotgun (WGS) entry which is preliminary data.</text>
</comment>
<proteinExistence type="inferred from homology"/>
<dbReference type="InterPro" id="IPR002168">
    <property type="entry name" value="Lipase_GDXG_HIS_AS"/>
</dbReference>
<keyword evidence="5" id="KW-1185">Reference proteome</keyword>
<evidence type="ECO:0000256" key="2">
    <source>
        <dbReference type="ARBA" id="ARBA00022801"/>
    </source>
</evidence>
<dbReference type="EMBL" id="JAKNQU010000002">
    <property type="protein sequence ID" value="MCZ0926984.1"/>
    <property type="molecule type" value="Genomic_DNA"/>
</dbReference>
<evidence type="ECO:0000256" key="1">
    <source>
        <dbReference type="ARBA" id="ARBA00010515"/>
    </source>
</evidence>
<evidence type="ECO:0000313" key="4">
    <source>
        <dbReference type="EMBL" id="MCZ0926984.1"/>
    </source>
</evidence>
<protein>
    <submittedName>
        <fullName evidence="4">Alpha/beta hydrolase</fullName>
    </submittedName>
</protein>
<comment type="similarity">
    <text evidence="1">Belongs to the 'GDXG' lipolytic enzyme family.</text>
</comment>
<dbReference type="SUPFAM" id="SSF53474">
    <property type="entry name" value="alpha/beta-Hydrolases"/>
    <property type="match status" value="1"/>
</dbReference>
<dbReference type="PANTHER" id="PTHR23024">
    <property type="entry name" value="ARYLACETAMIDE DEACETYLASE"/>
    <property type="match status" value="1"/>
</dbReference>
<dbReference type="InterPro" id="IPR050466">
    <property type="entry name" value="Carboxylest/Gibb_receptor"/>
</dbReference>
<feature type="domain" description="Alpha/beta hydrolase fold-3" evidence="3">
    <location>
        <begin position="69"/>
        <end position="246"/>
    </location>
</feature>
<dbReference type="Proteomes" id="UP001321125">
    <property type="component" value="Unassembled WGS sequence"/>
</dbReference>
<dbReference type="Pfam" id="PF07859">
    <property type="entry name" value="Abhydrolase_3"/>
    <property type="match status" value="1"/>
</dbReference>
<dbReference type="RefSeq" id="WP_268901534.1">
    <property type="nucleotide sequence ID" value="NZ_JAKNQT010000001.1"/>
</dbReference>
<sequence>MHIDAFIQRFSAQLEAMEALPLPRARHAYDILCRTFAPSDPAGMRIKDGTVDGIDVRHFIPRHRLPGCVLFIHGGGFTIGSIESHHGPAASLARALGREVVSVNYRLAPEVAYPAMLADCQTVLEAIQPIALVGDSAGGRLAIDLAHPLIKAPPLGLIYPTVGELSPGCLGKDAPLLSRDDILGLRQRCPEISAAKRDLAPPATGIEVLTVEHDPLTRPIETAVANWQKAGASIGYRCAPQMVHGALHAQSQLPNMGSAWQAFCHALKHRLVG</sequence>
<evidence type="ECO:0000259" key="3">
    <source>
        <dbReference type="Pfam" id="PF07859"/>
    </source>
</evidence>
<organism evidence="4 5">
    <name type="scientific">Vreelandella janggokensis</name>
    <dbReference type="NCBI Taxonomy" id="370767"/>
    <lineage>
        <taxon>Bacteria</taxon>
        <taxon>Pseudomonadati</taxon>
        <taxon>Pseudomonadota</taxon>
        <taxon>Gammaproteobacteria</taxon>
        <taxon>Oceanospirillales</taxon>
        <taxon>Halomonadaceae</taxon>
        <taxon>Vreelandella</taxon>
    </lineage>
</organism>
<accession>A0ABT4ITI7</accession>
<name>A0ABT4ITI7_9GAMM</name>
<evidence type="ECO:0000313" key="5">
    <source>
        <dbReference type="Proteomes" id="UP001321125"/>
    </source>
</evidence>
<reference evidence="4 5" key="1">
    <citation type="submission" date="2022-02" db="EMBL/GenBank/DDBJ databases">
        <title>Study of halophilic communities from a Mexican lake.</title>
        <authorList>
            <person name="Hernandez-Soto L.M."/>
            <person name="Martinez-Abarca F."/>
            <person name="Ramirez-Saad H.C."/>
            <person name="Aguirre-Garrido J.F."/>
        </authorList>
    </citation>
    <scope>NUCLEOTIDE SEQUENCE [LARGE SCALE GENOMIC DNA]</scope>
    <source>
        <strain evidence="4 5">Hjan13</strain>
    </source>
</reference>